<accession>A0A926IC07</accession>
<evidence type="ECO:0000256" key="1">
    <source>
        <dbReference type="SAM" id="Phobius"/>
    </source>
</evidence>
<protein>
    <submittedName>
        <fullName evidence="2">DUF3810 domain-containing protein</fullName>
    </submittedName>
</protein>
<keyword evidence="1" id="KW-0472">Membrane</keyword>
<keyword evidence="1" id="KW-0812">Transmembrane</keyword>
<dbReference type="Proteomes" id="UP000660861">
    <property type="component" value="Unassembled WGS sequence"/>
</dbReference>
<name>A0A926IC07_9FIRM</name>
<feature type="transmembrane region" description="Helical" evidence="1">
    <location>
        <begin position="99"/>
        <end position="121"/>
    </location>
</feature>
<comment type="caution">
    <text evidence="2">The sequence shown here is derived from an EMBL/GenBank/DDBJ whole genome shotgun (WGS) entry which is preliminary data.</text>
</comment>
<evidence type="ECO:0000313" key="3">
    <source>
        <dbReference type="Proteomes" id="UP000660861"/>
    </source>
</evidence>
<dbReference type="RefSeq" id="WP_262397936.1">
    <property type="nucleotide sequence ID" value="NZ_JACRTC010000005.1"/>
</dbReference>
<reference evidence="2" key="1">
    <citation type="submission" date="2020-08" db="EMBL/GenBank/DDBJ databases">
        <title>Genome public.</title>
        <authorList>
            <person name="Liu C."/>
            <person name="Sun Q."/>
        </authorList>
    </citation>
    <scope>NUCLEOTIDE SEQUENCE</scope>
    <source>
        <strain evidence="2">NSJ-54</strain>
    </source>
</reference>
<dbReference type="AlphaFoldDB" id="A0A926IC07"/>
<dbReference type="InterPro" id="IPR024294">
    <property type="entry name" value="DUF3810"/>
</dbReference>
<feature type="transmembrane region" description="Helical" evidence="1">
    <location>
        <begin position="64"/>
        <end position="87"/>
    </location>
</feature>
<evidence type="ECO:0000313" key="2">
    <source>
        <dbReference type="EMBL" id="MBC8570843.1"/>
    </source>
</evidence>
<proteinExistence type="predicted"/>
<gene>
    <name evidence="2" type="ORF">H8709_08385</name>
</gene>
<keyword evidence="3" id="KW-1185">Reference proteome</keyword>
<keyword evidence="1" id="KW-1133">Transmembrane helix</keyword>
<dbReference type="Pfam" id="PF12725">
    <property type="entry name" value="DUF3810"/>
    <property type="match status" value="1"/>
</dbReference>
<dbReference type="EMBL" id="JACRTC010000005">
    <property type="protein sequence ID" value="MBC8570843.1"/>
    <property type="molecule type" value="Genomic_DNA"/>
</dbReference>
<sequence>MDKLRRFFHSPFALKRLWWLLGVPLSLLLIAIASANSAFAEGYVRTVYPVFMRAISFVTSLFPFALVEWVVPLAVLAVLIYLIAVIVRAVRRREGRGLILYKAGVNLCVIGSCIFLALTLFCSMNYHRYPAADLMGLTVRDSSKEELAALVEELIGEVNDLRTQVPEDENGVMTFSGSLGDLTKQMKGEYARFSSGTDFVNEVSARPKVLLCSRPMSYTKLVGFFFPFTFEANINGDVSHYSIPFNAAHELSHLAGFMREDEANFISYLCCVSSGDVSVRYSGKVMAMIYAGNALFRIDPELHTQLMSALDDGVRRDFAANSAYWSQFEGPVAQVADNVNDAYLKSQHQADGVQSYGRVVDLLLAQYRADKGLDE</sequence>
<organism evidence="2 3">
    <name type="scientific">Zongyangia hominis</name>
    <dbReference type="NCBI Taxonomy" id="2763677"/>
    <lineage>
        <taxon>Bacteria</taxon>
        <taxon>Bacillati</taxon>
        <taxon>Bacillota</taxon>
        <taxon>Clostridia</taxon>
        <taxon>Eubacteriales</taxon>
        <taxon>Oscillospiraceae</taxon>
        <taxon>Zongyangia</taxon>
    </lineage>
</organism>